<dbReference type="GO" id="GO:0005829">
    <property type="term" value="C:cytosol"/>
    <property type="evidence" value="ECO:0007669"/>
    <property type="project" value="TreeGrafter"/>
</dbReference>
<evidence type="ECO:0000256" key="1">
    <source>
        <dbReference type="SAM" id="SignalP"/>
    </source>
</evidence>
<dbReference type="SUPFAM" id="SSF52833">
    <property type="entry name" value="Thioredoxin-like"/>
    <property type="match status" value="1"/>
</dbReference>
<feature type="signal peptide" evidence="1">
    <location>
        <begin position="1"/>
        <end position="19"/>
    </location>
</feature>
<protein>
    <submittedName>
        <fullName evidence="3">Thioredoxin family protein</fullName>
    </submittedName>
</protein>
<dbReference type="Pfam" id="PF00085">
    <property type="entry name" value="Thioredoxin"/>
    <property type="match status" value="1"/>
</dbReference>
<feature type="domain" description="Thioredoxin" evidence="2">
    <location>
        <begin position="4"/>
        <end position="125"/>
    </location>
</feature>
<accession>A0A7D7N3A0</accession>
<proteinExistence type="predicted"/>
<name>A0A7D7N3A0_9NEIS</name>
<dbReference type="PANTHER" id="PTHR45663:SF11">
    <property type="entry name" value="GEO12009P1"/>
    <property type="match status" value="1"/>
</dbReference>
<dbReference type="GO" id="GO:0015035">
    <property type="term" value="F:protein-disulfide reductase activity"/>
    <property type="evidence" value="ECO:0007669"/>
    <property type="project" value="TreeGrafter"/>
</dbReference>
<dbReference type="Proteomes" id="UP000514752">
    <property type="component" value="Chromosome"/>
</dbReference>
<dbReference type="AlphaFoldDB" id="A0A7D7N3A0"/>
<evidence type="ECO:0000313" key="3">
    <source>
        <dbReference type="EMBL" id="QMT40385.1"/>
    </source>
</evidence>
<dbReference type="InterPro" id="IPR036249">
    <property type="entry name" value="Thioredoxin-like_sf"/>
</dbReference>
<evidence type="ECO:0000259" key="2">
    <source>
        <dbReference type="PROSITE" id="PS51352"/>
    </source>
</evidence>
<dbReference type="InterPro" id="IPR013766">
    <property type="entry name" value="Thioredoxin_domain"/>
</dbReference>
<dbReference type="PROSITE" id="PS51352">
    <property type="entry name" value="THIOREDOXIN_2"/>
    <property type="match status" value="1"/>
</dbReference>
<organism evidence="3 4">
    <name type="scientific">Neisseria shayeganii</name>
    <dbReference type="NCBI Taxonomy" id="607712"/>
    <lineage>
        <taxon>Bacteria</taxon>
        <taxon>Pseudomonadati</taxon>
        <taxon>Pseudomonadota</taxon>
        <taxon>Betaproteobacteria</taxon>
        <taxon>Neisseriales</taxon>
        <taxon>Neisseriaceae</taxon>
        <taxon>Neisseria</taxon>
    </lineage>
</organism>
<feature type="chain" id="PRO_5027981074" evidence="1">
    <location>
        <begin position="20"/>
        <end position="125"/>
    </location>
</feature>
<sequence length="125" mass="14188">MKKTVFTLAAALFSAQVLAGGILPYSHAKFDELQKAGQPVLVDAHADWCPVCRRQDAVIRPLLQEPSFKDLTVLKIDYDKQKQELARFRISSQSTLVLFHRGQEVRRGVGETRPEALRRFLSLPR</sequence>
<gene>
    <name evidence="3" type="ORF">H3L94_11250</name>
</gene>
<dbReference type="KEGG" id="nsg:H3L94_11250"/>
<evidence type="ECO:0000313" key="4">
    <source>
        <dbReference type="Proteomes" id="UP000514752"/>
    </source>
</evidence>
<keyword evidence="1" id="KW-0732">Signal</keyword>
<dbReference type="CDD" id="cd02947">
    <property type="entry name" value="TRX_family"/>
    <property type="match status" value="1"/>
</dbReference>
<dbReference type="Gene3D" id="3.40.30.10">
    <property type="entry name" value="Glutaredoxin"/>
    <property type="match status" value="1"/>
</dbReference>
<dbReference type="EMBL" id="CP059567">
    <property type="protein sequence ID" value="QMT40385.1"/>
    <property type="molecule type" value="Genomic_DNA"/>
</dbReference>
<reference evidence="3 4" key="1">
    <citation type="submission" date="2020-07" db="EMBL/GenBank/DDBJ databases">
        <title>Genomic diversity of species in the Neisseriaceae family.</title>
        <authorList>
            <person name="Vincent A.T."/>
            <person name="Bernet E."/>
            <person name="Veyrier F.J."/>
        </authorList>
    </citation>
    <scope>NUCLEOTIDE SEQUENCE [LARGE SCALE GENOMIC DNA]</scope>
    <source>
        <strain evidence="3 4">DSM 22244</strain>
    </source>
</reference>
<dbReference type="GO" id="GO:0045454">
    <property type="term" value="P:cell redox homeostasis"/>
    <property type="evidence" value="ECO:0007669"/>
    <property type="project" value="TreeGrafter"/>
</dbReference>
<dbReference type="PANTHER" id="PTHR45663">
    <property type="entry name" value="GEO12009P1"/>
    <property type="match status" value="1"/>
</dbReference>
<dbReference type="RefSeq" id="WP_182122058.1">
    <property type="nucleotide sequence ID" value="NZ_CP059567.1"/>
</dbReference>